<dbReference type="InterPro" id="IPR015797">
    <property type="entry name" value="NUDIX_hydrolase-like_dom_sf"/>
</dbReference>
<reference evidence="6" key="1">
    <citation type="journal article" date="2019" name="Int. J. Syst. Evol. Microbiol.">
        <title>The Global Catalogue of Microorganisms (GCM) 10K type strain sequencing project: providing services to taxonomists for standard genome sequencing and annotation.</title>
        <authorList>
            <consortium name="The Broad Institute Genomics Platform"/>
            <consortium name="The Broad Institute Genome Sequencing Center for Infectious Disease"/>
            <person name="Wu L."/>
            <person name="Ma J."/>
        </authorList>
    </citation>
    <scope>NUCLEOTIDE SEQUENCE [LARGE SCALE GENOMIC DNA]</scope>
    <source>
        <strain evidence="6">TISTR 1571</strain>
    </source>
</reference>
<evidence type="ECO:0000313" key="6">
    <source>
        <dbReference type="Proteomes" id="UP001597452"/>
    </source>
</evidence>
<evidence type="ECO:0000313" key="5">
    <source>
        <dbReference type="EMBL" id="MFD2638073.1"/>
    </source>
</evidence>
<organism evidence="5 6">
    <name type="scientific">Piscibacillus salipiscarius</name>
    <dbReference type="NCBI Taxonomy" id="299480"/>
    <lineage>
        <taxon>Bacteria</taxon>
        <taxon>Bacillati</taxon>
        <taxon>Bacillota</taxon>
        <taxon>Bacilli</taxon>
        <taxon>Bacillales</taxon>
        <taxon>Bacillaceae</taxon>
        <taxon>Piscibacillus</taxon>
    </lineage>
</organism>
<dbReference type="GO" id="GO:0016787">
    <property type="term" value="F:hydrolase activity"/>
    <property type="evidence" value="ECO:0007669"/>
    <property type="project" value="UniProtKB-KW"/>
</dbReference>
<dbReference type="PROSITE" id="PS00893">
    <property type="entry name" value="NUDIX_BOX"/>
    <property type="match status" value="1"/>
</dbReference>
<comment type="similarity">
    <text evidence="3">Belongs to the Nudix hydrolase family.</text>
</comment>
<feature type="domain" description="Nudix hydrolase" evidence="4">
    <location>
        <begin position="1"/>
        <end position="127"/>
    </location>
</feature>
<dbReference type="Pfam" id="PF00293">
    <property type="entry name" value="NUDIX"/>
    <property type="match status" value="1"/>
</dbReference>
<proteinExistence type="inferred from homology"/>
<evidence type="ECO:0000256" key="3">
    <source>
        <dbReference type="RuleBase" id="RU003476"/>
    </source>
</evidence>
<keyword evidence="6" id="KW-1185">Reference proteome</keyword>
<dbReference type="InterPro" id="IPR020084">
    <property type="entry name" value="NUDIX_hydrolase_CS"/>
</dbReference>
<comment type="caution">
    <text evidence="5">The sequence shown here is derived from an EMBL/GenBank/DDBJ whole genome shotgun (WGS) entry which is preliminary data.</text>
</comment>
<dbReference type="RefSeq" id="WP_377327638.1">
    <property type="nucleotide sequence ID" value="NZ_JBHUMZ010000013.1"/>
</dbReference>
<dbReference type="PRINTS" id="PR00502">
    <property type="entry name" value="NUDIXFAMILY"/>
</dbReference>
<comment type="cofactor">
    <cofactor evidence="1">
        <name>Mg(2+)</name>
        <dbReference type="ChEBI" id="CHEBI:18420"/>
    </cofactor>
</comment>
<evidence type="ECO:0000256" key="1">
    <source>
        <dbReference type="ARBA" id="ARBA00001946"/>
    </source>
</evidence>
<gene>
    <name evidence="5" type="ORF">ACFSW4_04225</name>
</gene>
<dbReference type="Gene3D" id="3.90.79.10">
    <property type="entry name" value="Nucleoside Triphosphate Pyrophosphohydrolase"/>
    <property type="match status" value="1"/>
</dbReference>
<dbReference type="PROSITE" id="PS51462">
    <property type="entry name" value="NUDIX"/>
    <property type="match status" value="1"/>
</dbReference>
<dbReference type="PANTHER" id="PTHR43046">
    <property type="entry name" value="GDP-MANNOSE MANNOSYL HYDROLASE"/>
    <property type="match status" value="1"/>
</dbReference>
<evidence type="ECO:0000259" key="4">
    <source>
        <dbReference type="PROSITE" id="PS51462"/>
    </source>
</evidence>
<dbReference type="PANTHER" id="PTHR43046:SF14">
    <property type="entry name" value="MUTT_NUDIX FAMILY PROTEIN"/>
    <property type="match status" value="1"/>
</dbReference>
<dbReference type="CDD" id="cd02883">
    <property type="entry name" value="NUDIX_Hydrolase"/>
    <property type="match status" value="1"/>
</dbReference>
<evidence type="ECO:0000256" key="2">
    <source>
        <dbReference type="ARBA" id="ARBA00022801"/>
    </source>
</evidence>
<dbReference type="InterPro" id="IPR020476">
    <property type="entry name" value="Nudix_hydrolase"/>
</dbReference>
<keyword evidence="2 3" id="KW-0378">Hydrolase</keyword>
<dbReference type="Proteomes" id="UP001597452">
    <property type="component" value="Unassembled WGS sequence"/>
</dbReference>
<sequence length="133" mass="15813">MSKSFSRVLIKDKNHRLLMVQDRKGEWNFPGGKLEKGESLLQCAIREVKEEVNVQVTNLIELYEDVFIFNDVHWNGLFYFAKSANGIPTINEFDKFEDMKFIEHDYEAEFHTELTNTYHELFKRVESLSTDWN</sequence>
<dbReference type="EC" id="3.6.-.-" evidence="5"/>
<protein>
    <submittedName>
        <fullName evidence="5">NUDIX hydrolase</fullName>
        <ecNumber evidence="5">3.6.-.-</ecNumber>
    </submittedName>
</protein>
<name>A0ABW5Q8N2_9BACI</name>
<dbReference type="SUPFAM" id="SSF55811">
    <property type="entry name" value="Nudix"/>
    <property type="match status" value="1"/>
</dbReference>
<accession>A0ABW5Q8N2</accession>
<dbReference type="EMBL" id="JBHUMZ010000013">
    <property type="protein sequence ID" value="MFD2638073.1"/>
    <property type="molecule type" value="Genomic_DNA"/>
</dbReference>
<dbReference type="InterPro" id="IPR000086">
    <property type="entry name" value="NUDIX_hydrolase_dom"/>
</dbReference>